<feature type="region of interest" description="Disordered" evidence="1">
    <location>
        <begin position="33"/>
        <end position="146"/>
    </location>
</feature>
<sequence>MSNDFAAISADFERKLQAQLAKFDATVTQAVQAAERAAEKTLSGQQSGKQSQQAQQSGFVPGTSQQRRLPERGSGLPSWLSAPHRDSEEQAGNLSAGRAMNSSLRPAASKSPQLPAAADGDISQQVGNGGRKQRRRNGVIGSILQR</sequence>
<reference evidence="2 3" key="1">
    <citation type="submission" date="2018-11" db="EMBL/GenBank/DDBJ databases">
        <authorList>
            <person name="Kleinhagauer T."/>
            <person name="Glaeser S.P."/>
            <person name="Spergser J."/>
            <person name="Ruckert C."/>
            <person name="Kaempfer P."/>
            <person name="Busse H.-J."/>
        </authorList>
    </citation>
    <scope>NUCLEOTIDE SEQUENCE [LARGE SCALE GENOMIC DNA]</scope>
    <source>
        <strain evidence="2 3">200CH</strain>
    </source>
</reference>
<dbReference type="EMBL" id="CP033896">
    <property type="protein sequence ID" value="AZA14266.1"/>
    <property type="molecule type" value="Genomic_DNA"/>
</dbReference>
<proteinExistence type="predicted"/>
<organism evidence="2 3">
    <name type="scientific">Corynebacterium choanae</name>
    <dbReference type="NCBI Taxonomy" id="1862358"/>
    <lineage>
        <taxon>Bacteria</taxon>
        <taxon>Bacillati</taxon>
        <taxon>Actinomycetota</taxon>
        <taxon>Actinomycetes</taxon>
        <taxon>Mycobacteriales</taxon>
        <taxon>Corynebacteriaceae</taxon>
        <taxon>Corynebacterium</taxon>
    </lineage>
</organism>
<feature type="compositionally biased region" description="Low complexity" evidence="1">
    <location>
        <begin position="43"/>
        <end position="58"/>
    </location>
</feature>
<evidence type="ECO:0000256" key="1">
    <source>
        <dbReference type="SAM" id="MobiDB-lite"/>
    </source>
</evidence>
<protein>
    <submittedName>
        <fullName evidence="2">Uncharacterized protein</fullName>
    </submittedName>
</protein>
<gene>
    <name evidence="2" type="ORF">CCHOA_09415</name>
</gene>
<dbReference type="AlphaFoldDB" id="A0A3G6J8E6"/>
<dbReference type="Proteomes" id="UP000269019">
    <property type="component" value="Chromosome"/>
</dbReference>
<keyword evidence="3" id="KW-1185">Reference proteome</keyword>
<dbReference type="KEGG" id="ccho:CCHOA_09415"/>
<evidence type="ECO:0000313" key="3">
    <source>
        <dbReference type="Proteomes" id="UP000269019"/>
    </source>
</evidence>
<accession>A0A3G6J8E6</accession>
<dbReference type="RefSeq" id="WP_123929403.1">
    <property type="nucleotide sequence ID" value="NZ_CP033896.1"/>
</dbReference>
<evidence type="ECO:0000313" key="2">
    <source>
        <dbReference type="EMBL" id="AZA14266.1"/>
    </source>
</evidence>
<name>A0A3G6J8E6_9CORY</name>